<comment type="similarity">
    <text evidence="9">Belongs to the sugar phosphate cyclases superfamily. Dehydroquinate synthase family.</text>
</comment>
<evidence type="ECO:0000256" key="3">
    <source>
        <dbReference type="ARBA" id="ARBA00022723"/>
    </source>
</evidence>
<feature type="domain" description="3-dehydroquinate synthase N-terminal" evidence="11">
    <location>
        <begin position="63"/>
        <end position="175"/>
    </location>
</feature>
<comment type="caution">
    <text evidence="9">Lacks conserved residue(s) required for the propagation of feature annotation.</text>
</comment>
<evidence type="ECO:0000256" key="7">
    <source>
        <dbReference type="ARBA" id="ARBA00023239"/>
    </source>
</evidence>
<evidence type="ECO:0000259" key="12">
    <source>
        <dbReference type="Pfam" id="PF24621"/>
    </source>
</evidence>
<dbReference type="EC" id="4.2.3.4" evidence="9 10"/>
<dbReference type="Pfam" id="PF01761">
    <property type="entry name" value="DHQ_synthase"/>
    <property type="match status" value="1"/>
</dbReference>
<dbReference type="GO" id="GO:0008652">
    <property type="term" value="P:amino acid biosynthetic process"/>
    <property type="evidence" value="ECO:0007669"/>
    <property type="project" value="UniProtKB-KW"/>
</dbReference>
<dbReference type="NCBIfam" id="TIGR01357">
    <property type="entry name" value="aroB"/>
    <property type="match status" value="1"/>
</dbReference>
<dbReference type="GO" id="GO:0005737">
    <property type="term" value="C:cytoplasm"/>
    <property type="evidence" value="ECO:0007669"/>
    <property type="project" value="UniProtKB-SubCell"/>
</dbReference>
<feature type="binding site" evidence="9">
    <location>
        <position position="243"/>
    </location>
    <ligand>
        <name>Zn(2+)</name>
        <dbReference type="ChEBI" id="CHEBI:29105"/>
    </ligand>
</feature>
<dbReference type="GO" id="GO:0009073">
    <property type="term" value="P:aromatic amino acid family biosynthetic process"/>
    <property type="evidence" value="ECO:0007669"/>
    <property type="project" value="UniProtKB-KW"/>
</dbReference>
<comment type="pathway">
    <text evidence="9">Metabolic intermediate biosynthesis; chorismate biosynthesis; chorismate from D-erythrose 4-phosphate and phosphoenolpyruvate: step 2/7.</text>
</comment>
<dbReference type="InterPro" id="IPR030963">
    <property type="entry name" value="DHQ_synth_fam"/>
</dbReference>
<dbReference type="STRING" id="84022.CACET_c04450"/>
<organism evidence="13 14">
    <name type="scientific">Clostridium aceticum</name>
    <dbReference type="NCBI Taxonomy" id="84022"/>
    <lineage>
        <taxon>Bacteria</taxon>
        <taxon>Bacillati</taxon>
        <taxon>Bacillota</taxon>
        <taxon>Clostridia</taxon>
        <taxon>Eubacteriales</taxon>
        <taxon>Clostridiaceae</taxon>
        <taxon>Clostridium</taxon>
    </lineage>
</organism>
<comment type="cofactor">
    <cofactor evidence="2">
        <name>Zn(2+)</name>
        <dbReference type="ChEBI" id="CHEBI:29105"/>
    </cofactor>
</comment>
<dbReference type="InterPro" id="IPR030960">
    <property type="entry name" value="DHQS/DOIS_N"/>
</dbReference>
<dbReference type="KEGG" id="cace:CACET_c04450"/>
<dbReference type="Proteomes" id="UP000035704">
    <property type="component" value="Chromosome"/>
</dbReference>
<comment type="function">
    <text evidence="9">Catalyzes the conversion of 3-deoxy-D-arabino-heptulosonate 7-phosphate (DAHP) to dehydroquinate (DHQ).</text>
</comment>
<dbReference type="Gene3D" id="1.20.1090.10">
    <property type="entry name" value="Dehydroquinate synthase-like - alpha domain"/>
    <property type="match status" value="1"/>
</dbReference>
<evidence type="ECO:0000256" key="2">
    <source>
        <dbReference type="ARBA" id="ARBA00001947"/>
    </source>
</evidence>
<evidence type="ECO:0000256" key="8">
    <source>
        <dbReference type="ARBA" id="ARBA00023285"/>
    </source>
</evidence>
<comment type="cofactor">
    <cofactor evidence="9">
        <name>Co(2+)</name>
        <dbReference type="ChEBI" id="CHEBI:48828"/>
    </cofactor>
    <cofactor evidence="9">
        <name>Zn(2+)</name>
        <dbReference type="ChEBI" id="CHEBI:29105"/>
    </cofactor>
    <text evidence="9">Binds 1 divalent metal cation per subunit. Can use either Co(2+) or Zn(2+).</text>
</comment>
<evidence type="ECO:0000259" key="11">
    <source>
        <dbReference type="Pfam" id="PF01761"/>
    </source>
</evidence>
<comment type="catalytic activity">
    <reaction evidence="9">
        <text>7-phospho-2-dehydro-3-deoxy-D-arabino-heptonate = 3-dehydroquinate + phosphate</text>
        <dbReference type="Rhea" id="RHEA:21968"/>
        <dbReference type="ChEBI" id="CHEBI:32364"/>
        <dbReference type="ChEBI" id="CHEBI:43474"/>
        <dbReference type="ChEBI" id="CHEBI:58394"/>
        <dbReference type="EC" id="4.2.3.4"/>
    </reaction>
</comment>
<dbReference type="OrthoDB" id="9806583at2"/>
<dbReference type="FunFam" id="3.40.50.1970:FF:000007">
    <property type="entry name" value="Pentafunctional AROM polypeptide"/>
    <property type="match status" value="1"/>
</dbReference>
<keyword evidence="14" id="KW-1185">Reference proteome</keyword>
<dbReference type="GO" id="GO:0000166">
    <property type="term" value="F:nucleotide binding"/>
    <property type="evidence" value="ECO:0007669"/>
    <property type="project" value="UniProtKB-KW"/>
</dbReference>
<dbReference type="PIRSF" id="PIRSF001455">
    <property type="entry name" value="DHQ_synth"/>
    <property type="match status" value="1"/>
</dbReference>
<dbReference type="InterPro" id="IPR056179">
    <property type="entry name" value="DHQS_C"/>
</dbReference>
<name>A0A0D8IEA0_9CLOT</name>
<keyword evidence="5 9" id="KW-0862">Zinc</keyword>
<dbReference type="InterPro" id="IPR016037">
    <property type="entry name" value="DHQ_synth_AroB"/>
</dbReference>
<feature type="binding site" evidence="9">
    <location>
        <begin position="125"/>
        <end position="126"/>
    </location>
    <ligand>
        <name>NAD(+)</name>
        <dbReference type="ChEBI" id="CHEBI:57540"/>
    </ligand>
</feature>
<dbReference type="GO" id="GO:0009423">
    <property type="term" value="P:chorismate biosynthetic process"/>
    <property type="evidence" value="ECO:0007669"/>
    <property type="project" value="UniProtKB-UniRule"/>
</dbReference>
<evidence type="ECO:0000313" key="14">
    <source>
        <dbReference type="Proteomes" id="UP000035704"/>
    </source>
</evidence>
<gene>
    <name evidence="13" type="primary">aroB2</name>
    <name evidence="9" type="synonym">aroB</name>
    <name evidence="13" type="ORF">CACET_c04450</name>
</gene>
<evidence type="ECO:0000256" key="6">
    <source>
        <dbReference type="ARBA" id="ARBA00023027"/>
    </source>
</evidence>
<evidence type="ECO:0000256" key="5">
    <source>
        <dbReference type="ARBA" id="ARBA00022833"/>
    </source>
</evidence>
<accession>A0A0D8IEA0</accession>
<dbReference type="CDD" id="cd08195">
    <property type="entry name" value="DHQS"/>
    <property type="match status" value="1"/>
</dbReference>
<dbReference type="HAMAP" id="MF_00110">
    <property type="entry name" value="DHQ_synthase"/>
    <property type="match status" value="1"/>
</dbReference>
<dbReference type="PATRIC" id="fig|84022.5.peg.1647"/>
<dbReference type="EMBL" id="CP009687">
    <property type="protein sequence ID" value="AKL93961.1"/>
    <property type="molecule type" value="Genomic_DNA"/>
</dbReference>
<dbReference type="UniPathway" id="UPA00053">
    <property type="reaction ID" value="UER00085"/>
</dbReference>
<sequence>MERLYIDLGENSYPIDIDGGLRQSILDYLGEADQCLLITDENVDGLYGKELQQLLKEKKIEKIVLPPGEGSKTLATVEGILHSMIEGGLTRKSQIIALGGGVVGDIAGFCASIYMRGISFIQVPTTLLSQVDSSVGGKTGVNMPQAKNIVGSFYQPKSVVIDTEVLETLPKRELMSGIGEVIKYGIIYDYDFLCYIRDDFSEIINLKEESLKRVIKKCCEIKAEIVSKDEREKGLRKILNYGHTIGHALEAVTQYKKYTHGEAVLVGMYYEAKMAKTMGLIKEEYYQEIENVIRKTDVSLDIASFSLEDLVNSMTKDKKNQDNKISFILPSGKGEVKEVLLSKEEVVW</sequence>
<proteinExistence type="inferred from homology"/>
<evidence type="ECO:0000256" key="9">
    <source>
        <dbReference type="HAMAP-Rule" id="MF_00110"/>
    </source>
</evidence>
<dbReference type="InterPro" id="IPR050071">
    <property type="entry name" value="Dehydroquinate_synthase"/>
</dbReference>
<feature type="binding site" evidence="9">
    <location>
        <position position="180"/>
    </location>
    <ligand>
        <name>Zn(2+)</name>
        <dbReference type="ChEBI" id="CHEBI:29105"/>
    </ligand>
</feature>
<keyword evidence="6 9" id="KW-0520">NAD</keyword>
<dbReference type="PANTHER" id="PTHR43622:SF1">
    <property type="entry name" value="3-DEHYDROQUINATE SYNTHASE"/>
    <property type="match status" value="1"/>
</dbReference>
<dbReference type="PANTHER" id="PTHR43622">
    <property type="entry name" value="3-DEHYDROQUINATE SYNTHASE"/>
    <property type="match status" value="1"/>
</dbReference>
<evidence type="ECO:0000256" key="10">
    <source>
        <dbReference type="NCBIfam" id="TIGR01357"/>
    </source>
</evidence>
<feature type="binding site" evidence="9">
    <location>
        <position position="147"/>
    </location>
    <ligand>
        <name>NAD(+)</name>
        <dbReference type="ChEBI" id="CHEBI:57540"/>
    </ligand>
</feature>
<comment type="cofactor">
    <cofactor evidence="1 9">
        <name>NAD(+)</name>
        <dbReference type="ChEBI" id="CHEBI:57540"/>
    </cofactor>
</comment>
<evidence type="ECO:0000313" key="13">
    <source>
        <dbReference type="EMBL" id="AKL93961.1"/>
    </source>
</evidence>
<feature type="domain" description="3-dehydroquinate synthase C-terminal" evidence="12">
    <location>
        <begin position="177"/>
        <end position="320"/>
    </location>
</feature>
<protein>
    <recommendedName>
        <fullName evidence="9 10">3-dehydroquinate synthase</fullName>
        <shortName evidence="9">DHQS</shortName>
        <ecNumber evidence="9 10">4.2.3.4</ecNumber>
    </recommendedName>
</protein>
<dbReference type="RefSeq" id="WP_044823166.1">
    <property type="nucleotide sequence ID" value="NZ_CP009687.1"/>
</dbReference>
<feature type="binding site" evidence="9">
    <location>
        <position position="138"/>
    </location>
    <ligand>
        <name>NAD(+)</name>
        <dbReference type="ChEBI" id="CHEBI:57540"/>
    </ligand>
</feature>
<reference evidence="13 14" key="1">
    <citation type="submission" date="2014-10" db="EMBL/GenBank/DDBJ databases">
        <title>Genome sequence of Clostridium aceticum DSM 1496.</title>
        <authorList>
            <person name="Poehlein A."/>
            <person name="Schiel-Bengelsdorf B."/>
            <person name="Gottschalk G."/>
            <person name="Duerre P."/>
            <person name="Daniel R."/>
        </authorList>
    </citation>
    <scope>NUCLEOTIDE SEQUENCE [LARGE SCALE GENOMIC DNA]</scope>
    <source>
        <strain evidence="13 14">DSM 1496</strain>
    </source>
</reference>
<evidence type="ECO:0000256" key="4">
    <source>
        <dbReference type="ARBA" id="ARBA00022741"/>
    </source>
</evidence>
<keyword evidence="9" id="KW-0057">Aromatic amino acid biosynthesis</keyword>
<dbReference type="SUPFAM" id="SSF56796">
    <property type="entry name" value="Dehydroquinate synthase-like"/>
    <property type="match status" value="1"/>
</dbReference>
<keyword evidence="9" id="KW-0028">Amino-acid biosynthesis</keyword>
<dbReference type="Gene3D" id="3.40.50.1970">
    <property type="match status" value="1"/>
</dbReference>
<dbReference type="AlphaFoldDB" id="A0A0D8IEA0"/>
<comment type="subcellular location">
    <subcellularLocation>
        <location evidence="9">Cytoplasm</location>
    </subcellularLocation>
</comment>
<keyword evidence="4 9" id="KW-0547">Nucleotide-binding</keyword>
<dbReference type="GO" id="GO:0003856">
    <property type="term" value="F:3-dehydroquinate synthase activity"/>
    <property type="evidence" value="ECO:0007669"/>
    <property type="project" value="UniProtKB-UniRule"/>
</dbReference>
<feature type="binding site" evidence="9">
    <location>
        <begin position="101"/>
        <end position="105"/>
    </location>
    <ligand>
        <name>NAD(+)</name>
        <dbReference type="ChEBI" id="CHEBI:57540"/>
    </ligand>
</feature>
<dbReference type="GO" id="GO:0046872">
    <property type="term" value="F:metal ion binding"/>
    <property type="evidence" value="ECO:0007669"/>
    <property type="project" value="UniProtKB-KW"/>
</dbReference>
<evidence type="ECO:0000256" key="1">
    <source>
        <dbReference type="ARBA" id="ARBA00001911"/>
    </source>
</evidence>
<keyword evidence="7 9" id="KW-0456">Lyase</keyword>
<keyword evidence="3 9" id="KW-0479">Metal-binding</keyword>
<keyword evidence="9" id="KW-0963">Cytoplasm</keyword>
<keyword evidence="8 9" id="KW-0170">Cobalt</keyword>
<feature type="binding site" evidence="9">
    <location>
        <position position="260"/>
    </location>
    <ligand>
        <name>Zn(2+)</name>
        <dbReference type="ChEBI" id="CHEBI:29105"/>
    </ligand>
</feature>
<dbReference type="Pfam" id="PF24621">
    <property type="entry name" value="DHQS_C"/>
    <property type="match status" value="1"/>
</dbReference>